<proteinExistence type="predicted"/>
<keyword evidence="1" id="KW-0812">Transmembrane</keyword>
<organism evidence="3 4">
    <name type="scientific">Mycena maculata</name>
    <dbReference type="NCBI Taxonomy" id="230809"/>
    <lineage>
        <taxon>Eukaryota</taxon>
        <taxon>Fungi</taxon>
        <taxon>Dikarya</taxon>
        <taxon>Basidiomycota</taxon>
        <taxon>Agaricomycotina</taxon>
        <taxon>Agaricomycetes</taxon>
        <taxon>Agaricomycetidae</taxon>
        <taxon>Agaricales</taxon>
        <taxon>Marasmiineae</taxon>
        <taxon>Mycenaceae</taxon>
        <taxon>Mycena</taxon>
    </lineage>
</organism>
<reference evidence="3" key="1">
    <citation type="submission" date="2023-03" db="EMBL/GenBank/DDBJ databases">
        <title>Massive genome expansion in bonnet fungi (Mycena s.s.) driven by repeated elements and novel gene families across ecological guilds.</title>
        <authorList>
            <consortium name="Lawrence Berkeley National Laboratory"/>
            <person name="Harder C.B."/>
            <person name="Miyauchi S."/>
            <person name="Viragh M."/>
            <person name="Kuo A."/>
            <person name="Thoen E."/>
            <person name="Andreopoulos B."/>
            <person name="Lu D."/>
            <person name="Skrede I."/>
            <person name="Drula E."/>
            <person name="Henrissat B."/>
            <person name="Morin E."/>
            <person name="Kohler A."/>
            <person name="Barry K."/>
            <person name="LaButti K."/>
            <person name="Morin E."/>
            <person name="Salamov A."/>
            <person name="Lipzen A."/>
            <person name="Mereny Z."/>
            <person name="Hegedus B."/>
            <person name="Baldrian P."/>
            <person name="Stursova M."/>
            <person name="Weitz H."/>
            <person name="Taylor A."/>
            <person name="Grigoriev I.V."/>
            <person name="Nagy L.G."/>
            <person name="Martin F."/>
            <person name="Kauserud H."/>
        </authorList>
    </citation>
    <scope>NUCLEOTIDE SEQUENCE</scope>
    <source>
        <strain evidence="3">CBHHK188m</strain>
    </source>
</reference>
<gene>
    <name evidence="3" type="ORF">DFH07DRAFT_962770</name>
</gene>
<dbReference type="Proteomes" id="UP001215280">
    <property type="component" value="Unassembled WGS sequence"/>
</dbReference>
<evidence type="ECO:0000256" key="1">
    <source>
        <dbReference type="SAM" id="Phobius"/>
    </source>
</evidence>
<evidence type="ECO:0000313" key="3">
    <source>
        <dbReference type="EMBL" id="KAJ7746927.1"/>
    </source>
</evidence>
<feature type="transmembrane region" description="Helical" evidence="1">
    <location>
        <begin position="227"/>
        <end position="245"/>
    </location>
</feature>
<dbReference type="PANTHER" id="PTHR40465">
    <property type="entry name" value="CHROMOSOME 1, WHOLE GENOME SHOTGUN SEQUENCE"/>
    <property type="match status" value="1"/>
</dbReference>
<feature type="transmembrane region" description="Helical" evidence="1">
    <location>
        <begin position="45"/>
        <end position="70"/>
    </location>
</feature>
<evidence type="ECO:0000313" key="4">
    <source>
        <dbReference type="Proteomes" id="UP001215280"/>
    </source>
</evidence>
<feature type="transmembrane region" description="Helical" evidence="1">
    <location>
        <begin position="195"/>
        <end position="221"/>
    </location>
</feature>
<dbReference type="AlphaFoldDB" id="A0AAD7N5L9"/>
<accession>A0AAD7N5L9</accession>
<keyword evidence="1" id="KW-0472">Membrane</keyword>
<sequence>MSSMQPTLGAALAGCMVAVGLSAVLGFQTFLYFQIFPSDANSYKLLVAWLWLSDAVHTVLMCTAIWQYIIVNFSNPDIVNKIFPAIPSIVSLTALITLSVNTFYGWRIHKLSKHNWWLSGPIAVLSVIRVGLAFTTTTEMLLEKTFTAFAAKFKVLFTSGLAISAVTDIIVSSARYYYLRNVRQGYSMTHEAVDAVVVFTINDGFLTCGVVLASIICWLSMHNFVYLAIYFSIAKLYSNSVLATLNLRNWYRHRYVGSRPLGIQMKRPVGGVNAPDPHASMAPGVNSNSLPTHKHVTSADMHGLPGKMEVFVDHQVEYNVGDFPRGEVDRYDVDTHSNKSMNVA</sequence>
<evidence type="ECO:0000259" key="2">
    <source>
        <dbReference type="Pfam" id="PF20152"/>
    </source>
</evidence>
<dbReference type="PANTHER" id="PTHR40465:SF1">
    <property type="entry name" value="DUF6534 DOMAIN-CONTAINING PROTEIN"/>
    <property type="match status" value="1"/>
</dbReference>
<dbReference type="InterPro" id="IPR045339">
    <property type="entry name" value="DUF6534"/>
</dbReference>
<protein>
    <recommendedName>
        <fullName evidence="2">DUF6534 domain-containing protein</fullName>
    </recommendedName>
</protein>
<comment type="caution">
    <text evidence="3">The sequence shown here is derived from an EMBL/GenBank/DDBJ whole genome shotgun (WGS) entry which is preliminary data.</text>
</comment>
<feature type="transmembrane region" description="Helical" evidence="1">
    <location>
        <begin position="6"/>
        <end position="33"/>
    </location>
</feature>
<feature type="domain" description="DUF6534" evidence="2">
    <location>
        <begin position="164"/>
        <end position="249"/>
    </location>
</feature>
<feature type="transmembrane region" description="Helical" evidence="1">
    <location>
        <begin position="116"/>
        <end position="135"/>
    </location>
</feature>
<dbReference type="Pfam" id="PF20152">
    <property type="entry name" value="DUF6534"/>
    <property type="match status" value="1"/>
</dbReference>
<feature type="transmembrane region" description="Helical" evidence="1">
    <location>
        <begin position="82"/>
        <end position="104"/>
    </location>
</feature>
<keyword evidence="1" id="KW-1133">Transmembrane helix</keyword>
<name>A0AAD7N5L9_9AGAR</name>
<dbReference type="EMBL" id="JARJLG010000096">
    <property type="protein sequence ID" value="KAJ7746927.1"/>
    <property type="molecule type" value="Genomic_DNA"/>
</dbReference>
<keyword evidence="4" id="KW-1185">Reference proteome</keyword>
<feature type="transmembrane region" description="Helical" evidence="1">
    <location>
        <begin position="155"/>
        <end position="174"/>
    </location>
</feature>